<evidence type="ECO:0000259" key="1">
    <source>
        <dbReference type="Pfam" id="PF13556"/>
    </source>
</evidence>
<comment type="caution">
    <text evidence="2">The sequence shown here is derived from an EMBL/GenBank/DDBJ whole genome shotgun (WGS) entry which is preliminary data.</text>
</comment>
<feature type="domain" description="PucR C-terminal helix-turn-helix" evidence="1">
    <location>
        <begin position="470"/>
        <end position="523"/>
    </location>
</feature>
<gene>
    <name evidence="2" type="ORF">AUR04nite_29380</name>
</gene>
<protein>
    <recommendedName>
        <fullName evidence="1">PucR C-terminal helix-turn-helix domain-containing protein</fullName>
    </recommendedName>
</protein>
<dbReference type="Pfam" id="PF13556">
    <property type="entry name" value="HTH_30"/>
    <property type="match status" value="1"/>
</dbReference>
<dbReference type="Proteomes" id="UP000316612">
    <property type="component" value="Unassembled WGS sequence"/>
</dbReference>
<keyword evidence="3" id="KW-1185">Reference proteome</keyword>
<dbReference type="PANTHER" id="PTHR33744">
    <property type="entry name" value="CARBOHYDRATE DIACID REGULATOR"/>
    <property type="match status" value="1"/>
</dbReference>
<dbReference type="InterPro" id="IPR042070">
    <property type="entry name" value="PucR_C-HTH_sf"/>
</dbReference>
<proteinExistence type="predicted"/>
<accession>A0A4Y4DR43</accession>
<name>A0A4Y4DR43_GLUUR</name>
<dbReference type="PANTHER" id="PTHR33744:SF17">
    <property type="entry name" value="CONSERVED PROTEIN"/>
    <property type="match status" value="1"/>
</dbReference>
<dbReference type="AlphaFoldDB" id="A0A4Y4DR43"/>
<evidence type="ECO:0000313" key="3">
    <source>
        <dbReference type="Proteomes" id="UP000316612"/>
    </source>
</evidence>
<dbReference type="InterPro" id="IPR051448">
    <property type="entry name" value="CdaR-like_regulators"/>
</dbReference>
<dbReference type="InterPro" id="IPR025736">
    <property type="entry name" value="PucR_C-HTH_dom"/>
</dbReference>
<dbReference type="Gene3D" id="1.10.10.2840">
    <property type="entry name" value="PucR C-terminal helix-turn-helix domain"/>
    <property type="match status" value="1"/>
</dbReference>
<organism evidence="2 3">
    <name type="scientific">Glutamicibacter uratoxydans</name>
    <name type="common">Arthrobacter uratoxydans</name>
    <dbReference type="NCBI Taxonomy" id="43667"/>
    <lineage>
        <taxon>Bacteria</taxon>
        <taxon>Bacillati</taxon>
        <taxon>Actinomycetota</taxon>
        <taxon>Actinomycetes</taxon>
        <taxon>Micrococcales</taxon>
        <taxon>Micrococcaceae</taxon>
        <taxon>Glutamicibacter</taxon>
    </lineage>
</organism>
<sequence>MPDDDAGAPVTISDLVTALGSSNVQLLNPQTTGHPVVTGTEFADSSAALSIDPGMLYYVVSAESLGFSVGGGLESMLRRAAAANASAVGLKAPLDALPTLAELGERTGVPILHFAQNIPWRYLDAMISRSLGERDWQGRPLGTGSGSLHDLVNALASHFGGAAAIEDLGRAVLAYSTHPGQLIDPLRTAGILGRHASQSPHNNARYRDVLRTEGALVFPGDGQQLPRAAIAVRSGTINLGSIWVIRSDHSPLTDAQHEALDTAAASAAGLMMESMRRATESSRARLEAVRKLLASEELSASDLDELQVRSAPLQLVAFQMLSTEVPPLIMDQIRALLGRAFQAMLGPTALVTVGHRFYALSQPRDAQGLERLAQLGLEQVSSAIGQQMRAAVGSEFPAIADFAAARTQIDEILDAQLPGDVVTAQAAQPTLLLRAVARTVNATSWIRGDQVQALLDHDAAHDTDYGPNVLAWLRAHGNYAQAARDLDVHENTVRYRLRRARSQFHLDLDDPARRLAAWVQLEASL</sequence>
<dbReference type="EMBL" id="BJNY01000019">
    <property type="protein sequence ID" value="GED07406.1"/>
    <property type="molecule type" value="Genomic_DNA"/>
</dbReference>
<evidence type="ECO:0000313" key="2">
    <source>
        <dbReference type="EMBL" id="GED07406.1"/>
    </source>
</evidence>
<reference evidence="2 3" key="1">
    <citation type="submission" date="2019-06" db="EMBL/GenBank/DDBJ databases">
        <title>Whole genome shotgun sequence of Glutamicibacter uratoxydans NBRC 15515.</title>
        <authorList>
            <person name="Hosoyama A."/>
            <person name="Uohara A."/>
            <person name="Ohji S."/>
            <person name="Ichikawa N."/>
        </authorList>
    </citation>
    <scope>NUCLEOTIDE SEQUENCE [LARGE SCALE GENOMIC DNA]</scope>
    <source>
        <strain evidence="2 3">NBRC 15515</strain>
    </source>
</reference>